<dbReference type="Pfam" id="PF18199">
    <property type="entry name" value="Dynein_C"/>
    <property type="match status" value="1"/>
</dbReference>
<dbReference type="InterPro" id="IPR027417">
    <property type="entry name" value="P-loop_NTPase"/>
</dbReference>
<dbReference type="InterPro" id="IPR041658">
    <property type="entry name" value="AAA_lid_11"/>
</dbReference>
<feature type="domain" description="Dynein heavy chain AAA lid" evidence="2">
    <location>
        <begin position="192"/>
        <end position="226"/>
    </location>
</feature>
<evidence type="ECO:0000259" key="1">
    <source>
        <dbReference type="Pfam" id="PF03028"/>
    </source>
</evidence>
<reference evidence="4" key="1">
    <citation type="submission" date="2023-03" db="EMBL/GenBank/DDBJ databases">
        <title>Chromosome-level genomes of two armyworms, Mythimna separata and Mythimna loreyi, provide insights into the biosynthesis and reception of sex pheromones.</title>
        <authorList>
            <person name="Zhao H."/>
        </authorList>
    </citation>
    <scope>NUCLEOTIDE SEQUENCE</scope>
    <source>
        <strain evidence="4">BeijingLab</strain>
        <tissue evidence="4">Pupa</tissue>
    </source>
</reference>
<dbReference type="Gene3D" id="1.10.8.720">
    <property type="entry name" value="Region D6 of dynein motor"/>
    <property type="match status" value="4"/>
</dbReference>
<dbReference type="InterPro" id="IPR041228">
    <property type="entry name" value="Dynein_C"/>
</dbReference>
<evidence type="ECO:0000313" key="5">
    <source>
        <dbReference type="Proteomes" id="UP001231518"/>
    </source>
</evidence>
<dbReference type="FunFam" id="1.20.1270.280:FF:000001">
    <property type="entry name" value="dynein heavy chain 7, axonemal"/>
    <property type="match status" value="1"/>
</dbReference>
<feature type="domain" description="Dynein heavy chain AAA lid" evidence="2">
    <location>
        <begin position="240"/>
        <end position="274"/>
    </location>
</feature>
<name>A0AAD8DWK3_MYTSE</name>
<evidence type="ECO:0000313" key="4">
    <source>
        <dbReference type="EMBL" id="KAJ8728553.1"/>
    </source>
</evidence>
<dbReference type="InterPro" id="IPR026983">
    <property type="entry name" value="DHC"/>
</dbReference>
<organism evidence="4 5">
    <name type="scientific">Mythimna separata</name>
    <name type="common">Oriental armyworm</name>
    <name type="synonym">Pseudaletia separata</name>
    <dbReference type="NCBI Taxonomy" id="271217"/>
    <lineage>
        <taxon>Eukaryota</taxon>
        <taxon>Metazoa</taxon>
        <taxon>Ecdysozoa</taxon>
        <taxon>Arthropoda</taxon>
        <taxon>Hexapoda</taxon>
        <taxon>Insecta</taxon>
        <taxon>Pterygota</taxon>
        <taxon>Neoptera</taxon>
        <taxon>Endopterygota</taxon>
        <taxon>Lepidoptera</taxon>
        <taxon>Glossata</taxon>
        <taxon>Ditrysia</taxon>
        <taxon>Noctuoidea</taxon>
        <taxon>Noctuidae</taxon>
        <taxon>Noctuinae</taxon>
        <taxon>Hadenini</taxon>
        <taxon>Mythimna</taxon>
    </lineage>
</organism>
<sequence length="964" mass="109579">MGKRFESISLGQGQGPYAEAMMKTGSDFGNWVFFQNCHLSPSWMPVLELNVEHIQPELVHKDFRLWLTSTPSPHFPVALLQNGYKMTVEPPRGIKANLLKAYMNQVPDFLEFFNSADPKVPNFKWLLFALCLFHGVVLERRKFGPLGFNIPYEFTDGDLRICISQLHMFLIEYHEVPLRVSLSAGPFLRSTRPLGFNIPYEFTDGDLRICISQLHMFLIEYHEVPLRVSLSAGPFLRSTRPLGFNIPYEFTDGDLRICISQLHMFLIEYHEVPLRVSLSAGPFLRSTRPLGFNIPYEFTDGDLRICISQLHMFLIEYHEVPLRMLTYTAGHINYGGRVTDDWDRRCLLCLLSDYYSTSVLSERHIYDETGAYRQVSACSATTTPRPCCPSATSTTRPALTDRSVPAQRLLLHVRAVRAPHLRRDRRLPTGQCLLSDYYSTSVLSERHIYDETGAYRQVSACSATTTPRPCCPSATSTTRPALTDRSVPAQRLLLHVRAVRAPHLRRDRRLPTGQCLLSDYYSTSVLSERHIYDETGAYRQVSACSATTTPRPCCPSATSTTRPALTDRSVPAQRLLLHVRAVRAPHLRRDRRLPTGQCLLSDYYSTSVLSERHIYDETGAYRQQSLYSNMEDYTKYIRSLPLFDDPSLFGLHNNANISYAMTETNTCIFTLRDLQPKEMVAAGGVSVEVLIEQAANDIMHVLPAPLDIENISTNYPVSYKESLNTVLIQEATRYNKLLSVIKQSLRDLLKAMKGLVVMSEALENMGGSLSRNVVPDMWSARAYPSLKPLAAWVKDLCLRVKFMKDWEAHGIPKVFWISGFYFPQAFLTGALQNYARKHVIAIDTIAYAFEALTQPPNKKPEDGCCVRGLFLEGARWNMGDLSLEESRPKELHVEMAILYMKPEQNHKLQNNLYECPTYKTLLRAGTLSTTGHSTNYVMTIELPTHKPQTHWIKRGVALFCALDY</sequence>
<dbReference type="Gene3D" id="3.10.490.20">
    <property type="match status" value="1"/>
</dbReference>
<dbReference type="GO" id="GO:0030286">
    <property type="term" value="C:dynein complex"/>
    <property type="evidence" value="ECO:0007669"/>
    <property type="project" value="InterPro"/>
</dbReference>
<dbReference type="Pfam" id="PF18198">
    <property type="entry name" value="AAA_lid_11"/>
    <property type="match status" value="4"/>
</dbReference>
<keyword evidence="5" id="KW-1185">Reference proteome</keyword>
<dbReference type="InterPro" id="IPR004273">
    <property type="entry name" value="Dynein_heavy_D6_P-loop"/>
</dbReference>
<dbReference type="PANTHER" id="PTHR22878">
    <property type="entry name" value="DYNEIN HEAVY CHAIN 6, AXONEMAL-LIKE-RELATED"/>
    <property type="match status" value="1"/>
</dbReference>
<dbReference type="GO" id="GO:0051959">
    <property type="term" value="F:dynein light intermediate chain binding"/>
    <property type="evidence" value="ECO:0007669"/>
    <property type="project" value="InterPro"/>
</dbReference>
<dbReference type="Gene3D" id="3.40.50.300">
    <property type="entry name" value="P-loop containing nucleotide triphosphate hydrolases"/>
    <property type="match status" value="1"/>
</dbReference>
<evidence type="ECO:0000259" key="2">
    <source>
        <dbReference type="Pfam" id="PF18198"/>
    </source>
</evidence>
<dbReference type="GO" id="GO:0007018">
    <property type="term" value="P:microtubule-based movement"/>
    <property type="evidence" value="ECO:0007669"/>
    <property type="project" value="InterPro"/>
</dbReference>
<dbReference type="Proteomes" id="UP001231518">
    <property type="component" value="Chromosome 19"/>
</dbReference>
<dbReference type="AlphaFoldDB" id="A0AAD8DWK3"/>
<proteinExistence type="predicted"/>
<dbReference type="InterPro" id="IPR042219">
    <property type="entry name" value="AAA_lid_11_sf"/>
</dbReference>
<protein>
    <submittedName>
        <fullName evidence="4">Uncharacterized protein</fullName>
    </submittedName>
</protein>
<dbReference type="GO" id="GO:0008569">
    <property type="term" value="F:minus-end-directed microtubule motor activity"/>
    <property type="evidence" value="ECO:0007669"/>
    <property type="project" value="InterPro"/>
</dbReference>
<comment type="caution">
    <text evidence="4">The sequence shown here is derived from an EMBL/GenBank/DDBJ whole genome shotgun (WGS) entry which is preliminary data.</text>
</comment>
<accession>A0AAD8DWK3</accession>
<dbReference type="InterPro" id="IPR043160">
    <property type="entry name" value="Dynein_C_barrel"/>
</dbReference>
<feature type="domain" description="Dynein heavy chain region D6 P-loop" evidence="1">
    <location>
        <begin position="3"/>
        <end position="87"/>
    </location>
</feature>
<dbReference type="GO" id="GO:0045505">
    <property type="term" value="F:dynein intermediate chain binding"/>
    <property type="evidence" value="ECO:0007669"/>
    <property type="project" value="InterPro"/>
</dbReference>
<dbReference type="PANTHER" id="PTHR22878:SF73">
    <property type="entry name" value="DYNEIN AXONEMAL HEAVY CHAIN 1"/>
    <property type="match status" value="1"/>
</dbReference>
<feature type="domain" description="Dynein heavy chain C-terminal" evidence="3">
    <location>
        <begin position="662"/>
        <end position="960"/>
    </location>
</feature>
<dbReference type="Pfam" id="PF03028">
    <property type="entry name" value="Dynein_heavy"/>
    <property type="match status" value="1"/>
</dbReference>
<evidence type="ECO:0000259" key="3">
    <source>
        <dbReference type="Pfam" id="PF18199"/>
    </source>
</evidence>
<gene>
    <name evidence="4" type="ORF">PYW07_006249</name>
</gene>
<dbReference type="FunFam" id="3.10.490.20:FF:000001">
    <property type="entry name" value="dynein heavy chain 7, axonemal"/>
    <property type="match status" value="1"/>
</dbReference>
<dbReference type="EMBL" id="JARGEI010000007">
    <property type="protein sequence ID" value="KAJ8728553.1"/>
    <property type="molecule type" value="Genomic_DNA"/>
</dbReference>
<feature type="domain" description="Dynein heavy chain AAA lid" evidence="2">
    <location>
        <begin position="288"/>
        <end position="377"/>
    </location>
</feature>
<feature type="domain" description="Dynein heavy chain AAA lid" evidence="2">
    <location>
        <begin position="123"/>
        <end position="178"/>
    </location>
</feature>
<dbReference type="Gene3D" id="1.20.1270.280">
    <property type="match status" value="1"/>
</dbReference>